<sequence>MKHLKPIEQASNADLRGSMSALQRAAQRARELAIQTGTALVVSQKGVIVHLHPKPDSAGVLQEPNAPYGKTP</sequence>
<reference evidence="1 2" key="1">
    <citation type="submission" date="2016-11" db="EMBL/GenBank/DDBJ databases">
        <authorList>
            <person name="Jaros S."/>
            <person name="Januszkiewicz K."/>
            <person name="Wedrychowicz H."/>
        </authorList>
    </citation>
    <scope>NUCLEOTIDE SEQUENCE [LARGE SCALE GENOMIC DNA]</scope>
    <source>
        <strain evidence="1 2">DSM 21637</strain>
    </source>
</reference>
<evidence type="ECO:0000313" key="1">
    <source>
        <dbReference type="EMBL" id="SFX65565.1"/>
    </source>
</evidence>
<protein>
    <submittedName>
        <fullName evidence="1">Uncharacterized protein</fullName>
    </submittedName>
</protein>
<dbReference type="Proteomes" id="UP000182350">
    <property type="component" value="Unassembled WGS sequence"/>
</dbReference>
<proteinExistence type="predicted"/>
<dbReference type="AlphaFoldDB" id="A0A1K1YWA0"/>
<dbReference type="RefSeq" id="WP_072326729.1">
    <property type="nucleotide sequence ID" value="NZ_FPJW01000009.1"/>
</dbReference>
<dbReference type="OrthoDB" id="5801932at2"/>
<gene>
    <name evidence="1" type="ORF">SAMN02745752_02388</name>
</gene>
<keyword evidence="2" id="KW-1185">Reference proteome</keyword>
<dbReference type="EMBL" id="FPJW01000009">
    <property type="protein sequence ID" value="SFX65565.1"/>
    <property type="molecule type" value="Genomic_DNA"/>
</dbReference>
<organism evidence="1 2">
    <name type="scientific">Marinospirillum alkaliphilum DSM 21637</name>
    <dbReference type="NCBI Taxonomy" id="1122209"/>
    <lineage>
        <taxon>Bacteria</taxon>
        <taxon>Pseudomonadati</taxon>
        <taxon>Pseudomonadota</taxon>
        <taxon>Gammaproteobacteria</taxon>
        <taxon>Oceanospirillales</taxon>
        <taxon>Oceanospirillaceae</taxon>
        <taxon>Marinospirillum</taxon>
    </lineage>
</organism>
<name>A0A1K1YWA0_9GAMM</name>
<dbReference type="STRING" id="1122209.SAMN02745752_02388"/>
<accession>A0A1K1YWA0</accession>
<evidence type="ECO:0000313" key="2">
    <source>
        <dbReference type="Proteomes" id="UP000182350"/>
    </source>
</evidence>